<feature type="chain" id="PRO_5006919376" description="Lipoprotein" evidence="2">
    <location>
        <begin position="26"/>
        <end position="75"/>
    </location>
</feature>
<comment type="caution">
    <text evidence="3">The sequence shown here is derived from an EMBL/GenBank/DDBJ whole genome shotgun (WGS) entry which is preliminary data.</text>
</comment>
<dbReference type="EMBL" id="LNZB01000051">
    <property type="protein sequence ID" value="KTD76436.1"/>
    <property type="molecule type" value="Genomic_DNA"/>
</dbReference>
<protein>
    <recommendedName>
        <fullName evidence="5">Lipoprotein</fullName>
    </recommendedName>
</protein>
<name>A0A0W1A525_9GAMM</name>
<dbReference type="Proteomes" id="UP000054729">
    <property type="component" value="Unassembled WGS sequence"/>
</dbReference>
<sequence length="75" mass="7412">MKSIIFHAIKPLMVLCFIASISACASTQTKPESPGGTGTPGTSSGAQTPAQANIVAVGEAGGAVVPRAIIDIISC</sequence>
<dbReference type="PROSITE" id="PS51257">
    <property type="entry name" value="PROKAR_LIPOPROTEIN"/>
    <property type="match status" value="1"/>
</dbReference>
<dbReference type="PATRIC" id="fig|66969.6.peg.2347"/>
<keyword evidence="2" id="KW-0732">Signal</keyword>
<evidence type="ECO:0000256" key="1">
    <source>
        <dbReference type="SAM" id="MobiDB-lite"/>
    </source>
</evidence>
<proteinExistence type="predicted"/>
<feature type="region of interest" description="Disordered" evidence="1">
    <location>
        <begin position="27"/>
        <end position="48"/>
    </location>
</feature>
<organism evidence="3 4">
    <name type="scientific">Legionella waltersii</name>
    <dbReference type="NCBI Taxonomy" id="66969"/>
    <lineage>
        <taxon>Bacteria</taxon>
        <taxon>Pseudomonadati</taxon>
        <taxon>Pseudomonadota</taxon>
        <taxon>Gammaproteobacteria</taxon>
        <taxon>Legionellales</taxon>
        <taxon>Legionellaceae</taxon>
        <taxon>Legionella</taxon>
    </lineage>
</organism>
<keyword evidence="4" id="KW-1185">Reference proteome</keyword>
<reference evidence="3 4" key="1">
    <citation type="submission" date="2015-11" db="EMBL/GenBank/DDBJ databases">
        <title>Genomic analysis of 38 Legionella species identifies large and diverse effector repertoires.</title>
        <authorList>
            <person name="Burstein D."/>
            <person name="Amaro F."/>
            <person name="Zusman T."/>
            <person name="Lifshitz Z."/>
            <person name="Cohen O."/>
            <person name="Gilbert J.A."/>
            <person name="Pupko T."/>
            <person name="Shuman H.A."/>
            <person name="Segal G."/>
        </authorList>
    </citation>
    <scope>NUCLEOTIDE SEQUENCE [LARGE SCALE GENOMIC DNA]</scope>
    <source>
        <strain evidence="3 4">ATCC 51914</strain>
    </source>
</reference>
<feature type="signal peptide" evidence="2">
    <location>
        <begin position="1"/>
        <end position="25"/>
    </location>
</feature>
<evidence type="ECO:0000313" key="4">
    <source>
        <dbReference type="Proteomes" id="UP000054729"/>
    </source>
</evidence>
<dbReference type="STRING" id="66969.Lwal_2158"/>
<evidence type="ECO:0000313" key="3">
    <source>
        <dbReference type="EMBL" id="KTD76436.1"/>
    </source>
</evidence>
<dbReference type="RefSeq" id="WP_058480794.1">
    <property type="nucleotide sequence ID" value="NZ_CAAAIQ010000001.1"/>
</dbReference>
<dbReference type="AlphaFoldDB" id="A0A0W1A525"/>
<evidence type="ECO:0000256" key="2">
    <source>
        <dbReference type="SAM" id="SignalP"/>
    </source>
</evidence>
<gene>
    <name evidence="3" type="ORF">Lwal_2158</name>
</gene>
<evidence type="ECO:0008006" key="5">
    <source>
        <dbReference type="Google" id="ProtNLM"/>
    </source>
</evidence>
<accession>A0A0W1A525</accession>